<dbReference type="PRINTS" id="PR00053">
    <property type="entry name" value="FORKHEAD"/>
</dbReference>
<dbReference type="PANTHER" id="PTHR11829:SF388">
    <property type="entry name" value="FORK HEAD DOMAIN-CONTAINING PROTEIN L1-RELATED"/>
    <property type="match status" value="1"/>
</dbReference>
<keyword evidence="3 6" id="KW-0238">DNA-binding</keyword>
<evidence type="ECO:0000313" key="10">
    <source>
        <dbReference type="Proteomes" id="UP000694388"/>
    </source>
</evidence>
<dbReference type="GO" id="GO:0005634">
    <property type="term" value="C:nucleus"/>
    <property type="evidence" value="ECO:0007669"/>
    <property type="project" value="UniProtKB-SubCell"/>
</dbReference>
<dbReference type="InterPro" id="IPR036388">
    <property type="entry name" value="WH-like_DNA-bd_sf"/>
</dbReference>
<feature type="domain" description="Fork-head" evidence="8">
    <location>
        <begin position="70"/>
        <end position="164"/>
    </location>
</feature>
<protein>
    <submittedName>
        <fullName evidence="9">Forkhead box C1</fullName>
    </submittedName>
</protein>
<dbReference type="InterPro" id="IPR047391">
    <property type="entry name" value="FOXC1/C2-like_FH"/>
</dbReference>
<dbReference type="PROSITE" id="PS50039">
    <property type="entry name" value="FORK_HEAD_3"/>
    <property type="match status" value="1"/>
</dbReference>
<evidence type="ECO:0000256" key="4">
    <source>
        <dbReference type="ARBA" id="ARBA00023163"/>
    </source>
</evidence>
<comment type="subcellular location">
    <subcellularLocation>
        <location evidence="1 6">Nucleus</location>
    </subcellularLocation>
</comment>
<dbReference type="GeneTree" id="ENSGT00940000162303"/>
<dbReference type="AlphaFoldDB" id="A0A8C4N6L1"/>
<dbReference type="PROSITE" id="PS00657">
    <property type="entry name" value="FORK_HEAD_1"/>
    <property type="match status" value="1"/>
</dbReference>
<accession>A0A8C4N6L1</accession>
<evidence type="ECO:0000256" key="1">
    <source>
        <dbReference type="ARBA" id="ARBA00004123"/>
    </source>
</evidence>
<dbReference type="FunFam" id="1.10.10.10:FF:000016">
    <property type="entry name" value="Forkhead box protein I1"/>
    <property type="match status" value="1"/>
</dbReference>
<dbReference type="Gene3D" id="1.10.10.10">
    <property type="entry name" value="Winged helix-like DNA-binding domain superfamily/Winged helix DNA-binding domain"/>
    <property type="match status" value="1"/>
</dbReference>
<dbReference type="InterPro" id="IPR030456">
    <property type="entry name" value="TF_fork_head_CS_2"/>
</dbReference>
<dbReference type="Proteomes" id="UP000694388">
    <property type="component" value="Unplaced"/>
</dbReference>
<evidence type="ECO:0000256" key="5">
    <source>
        <dbReference type="ARBA" id="ARBA00023242"/>
    </source>
</evidence>
<feature type="compositionally biased region" description="Low complexity" evidence="7">
    <location>
        <begin position="189"/>
        <end position="201"/>
    </location>
</feature>
<feature type="compositionally biased region" description="Basic and acidic residues" evidence="7">
    <location>
        <begin position="169"/>
        <end position="180"/>
    </location>
</feature>
<name>A0A8C4N6L1_EPTBU</name>
<keyword evidence="2" id="KW-0805">Transcription regulation</keyword>
<reference evidence="9" key="1">
    <citation type="submission" date="2025-08" db="UniProtKB">
        <authorList>
            <consortium name="Ensembl"/>
        </authorList>
    </citation>
    <scope>IDENTIFICATION</scope>
</reference>
<feature type="region of interest" description="Disordered" evidence="7">
    <location>
        <begin position="167"/>
        <end position="238"/>
    </location>
</feature>
<evidence type="ECO:0000256" key="6">
    <source>
        <dbReference type="PROSITE-ProRule" id="PRU00089"/>
    </source>
</evidence>
<organism evidence="9 10">
    <name type="scientific">Eptatretus burgeri</name>
    <name type="common">Inshore hagfish</name>
    <dbReference type="NCBI Taxonomy" id="7764"/>
    <lineage>
        <taxon>Eukaryota</taxon>
        <taxon>Metazoa</taxon>
        <taxon>Chordata</taxon>
        <taxon>Craniata</taxon>
        <taxon>Vertebrata</taxon>
        <taxon>Cyclostomata</taxon>
        <taxon>Myxini</taxon>
        <taxon>Myxiniformes</taxon>
        <taxon>Myxinidae</taxon>
        <taxon>Eptatretinae</taxon>
        <taxon>Eptatretus</taxon>
    </lineage>
</organism>
<dbReference type="PROSITE" id="PS00658">
    <property type="entry name" value="FORK_HEAD_2"/>
    <property type="match status" value="1"/>
</dbReference>
<dbReference type="CDD" id="cd20044">
    <property type="entry name" value="FH_FOXC1"/>
    <property type="match status" value="1"/>
</dbReference>
<keyword evidence="4" id="KW-0804">Transcription</keyword>
<dbReference type="InterPro" id="IPR036390">
    <property type="entry name" value="WH_DNA-bd_sf"/>
</dbReference>
<dbReference type="Ensembl" id="ENSEBUT00000002245.1">
    <property type="protein sequence ID" value="ENSEBUP00000001904.1"/>
    <property type="gene ID" value="ENSEBUG00000001532.1"/>
</dbReference>
<evidence type="ECO:0000256" key="7">
    <source>
        <dbReference type="SAM" id="MobiDB-lite"/>
    </source>
</evidence>
<dbReference type="SUPFAM" id="SSF46785">
    <property type="entry name" value="Winged helix' DNA-binding domain"/>
    <property type="match status" value="1"/>
</dbReference>
<dbReference type="InterPro" id="IPR050211">
    <property type="entry name" value="FOX_domain-containing"/>
</dbReference>
<feature type="DNA-binding region" description="Fork-head" evidence="6">
    <location>
        <begin position="70"/>
        <end position="164"/>
    </location>
</feature>
<dbReference type="GO" id="GO:0009653">
    <property type="term" value="P:anatomical structure morphogenesis"/>
    <property type="evidence" value="ECO:0007669"/>
    <property type="project" value="TreeGrafter"/>
</dbReference>
<sequence>MSKRSDPNALGMMSSYLSEQNLYRPPNGYGAMAAAPMAMYSASQHDPYAAGISRHYGPYAHHQSPKDLVKPPYSYIALITMAIQNAPEKKVTLNGIYQFIMEKFPYYRDNKQGWQNSIRHNLSLNECFVKVPRDDKKPGKGSYWTLDPDSYNMFENGSFLRRRRRFKKKDALREKEERSGQGKVVDAGAVSPQPAAAVSPPTLVAPKLESPDSSSLAQDSPRSVASNRSLDSAGLPDHVSGGFSIEGMVGSVRSSPHGDVCPAQPTQGVRPLMLPLMPLQGFGQQQAASFSPCSQSADSAGGHYQCSMQTVSLYAGERTENLSSAEGTTPEHAITSTVPHLTAINLTANHHQQDVGPGSLASWYIGQSGDLSTGTGTGGSYGGQPSGFSARDLLDVPRMVLNGAAAQVSGQNRCNVPYRSPTPLYRTSAYAYDCNKY</sequence>
<evidence type="ECO:0000256" key="2">
    <source>
        <dbReference type="ARBA" id="ARBA00023015"/>
    </source>
</evidence>
<feature type="compositionally biased region" description="Polar residues" evidence="7">
    <location>
        <begin position="211"/>
        <end position="230"/>
    </location>
</feature>
<dbReference type="GO" id="GO:0030154">
    <property type="term" value="P:cell differentiation"/>
    <property type="evidence" value="ECO:0007669"/>
    <property type="project" value="TreeGrafter"/>
</dbReference>
<dbReference type="InterPro" id="IPR018122">
    <property type="entry name" value="TF_fork_head_CS_1"/>
</dbReference>
<dbReference type="SMART" id="SM00339">
    <property type="entry name" value="FH"/>
    <property type="match status" value="1"/>
</dbReference>
<dbReference type="GO" id="GO:0000978">
    <property type="term" value="F:RNA polymerase II cis-regulatory region sequence-specific DNA binding"/>
    <property type="evidence" value="ECO:0007669"/>
    <property type="project" value="TreeGrafter"/>
</dbReference>
<keyword evidence="10" id="KW-1185">Reference proteome</keyword>
<evidence type="ECO:0000259" key="8">
    <source>
        <dbReference type="PROSITE" id="PS50039"/>
    </source>
</evidence>
<proteinExistence type="predicted"/>
<reference evidence="9" key="2">
    <citation type="submission" date="2025-09" db="UniProtKB">
        <authorList>
            <consortium name="Ensembl"/>
        </authorList>
    </citation>
    <scope>IDENTIFICATION</scope>
</reference>
<dbReference type="Pfam" id="PF00250">
    <property type="entry name" value="Forkhead"/>
    <property type="match status" value="1"/>
</dbReference>
<dbReference type="GO" id="GO:0000981">
    <property type="term" value="F:DNA-binding transcription factor activity, RNA polymerase II-specific"/>
    <property type="evidence" value="ECO:0007669"/>
    <property type="project" value="TreeGrafter"/>
</dbReference>
<evidence type="ECO:0000256" key="3">
    <source>
        <dbReference type="ARBA" id="ARBA00023125"/>
    </source>
</evidence>
<evidence type="ECO:0000313" key="9">
    <source>
        <dbReference type="Ensembl" id="ENSEBUP00000001904.1"/>
    </source>
</evidence>
<dbReference type="InterPro" id="IPR001766">
    <property type="entry name" value="Fork_head_dom"/>
</dbReference>
<dbReference type="PANTHER" id="PTHR11829">
    <property type="entry name" value="FORKHEAD BOX PROTEIN"/>
    <property type="match status" value="1"/>
</dbReference>
<keyword evidence="5 6" id="KW-0539">Nucleus</keyword>